<dbReference type="EMBL" id="CP114040">
    <property type="protein sequence ID" value="WAS91254.1"/>
    <property type="molecule type" value="Genomic_DNA"/>
</dbReference>
<evidence type="ECO:0000313" key="2">
    <source>
        <dbReference type="Proteomes" id="UP001164459"/>
    </source>
</evidence>
<dbReference type="RefSeq" id="WP_269033618.1">
    <property type="nucleotide sequence ID" value="NZ_CP114040.1"/>
</dbReference>
<gene>
    <name evidence="1" type="ORF">O0S08_34135</name>
</gene>
<sequence>MSGDAEMREWEQTGFYIGRNGWGLDSYFSVTLILSLLPGRKRTAVAMSTFAHTDERVLGYHYHGFWADTSTPIDFLGIWTVGPGRAVVEAKFDMPENP</sequence>
<organism evidence="1 2">
    <name type="scientific">Nannocystis punicea</name>
    <dbReference type="NCBI Taxonomy" id="2995304"/>
    <lineage>
        <taxon>Bacteria</taxon>
        <taxon>Pseudomonadati</taxon>
        <taxon>Myxococcota</taxon>
        <taxon>Polyangia</taxon>
        <taxon>Nannocystales</taxon>
        <taxon>Nannocystaceae</taxon>
        <taxon>Nannocystis</taxon>
    </lineage>
</organism>
<dbReference type="Proteomes" id="UP001164459">
    <property type="component" value="Chromosome"/>
</dbReference>
<accession>A0ABY7GWR1</accession>
<keyword evidence="2" id="KW-1185">Reference proteome</keyword>
<proteinExistence type="predicted"/>
<reference evidence="1" key="1">
    <citation type="submission" date="2022-11" db="EMBL/GenBank/DDBJ databases">
        <title>Minimal conservation of predation-associated metabolite biosynthetic gene clusters underscores biosynthetic potential of Myxococcota including descriptions for ten novel species: Archangium lansinium sp. nov., Myxococcus landrumus sp. nov., Nannocystis bai.</title>
        <authorList>
            <person name="Ahearne A."/>
            <person name="Stevens C."/>
            <person name="Dowd S."/>
        </authorList>
    </citation>
    <scope>NUCLEOTIDE SEQUENCE</scope>
    <source>
        <strain evidence="1">Fl3</strain>
    </source>
</reference>
<name>A0ABY7GWR1_9BACT</name>
<evidence type="ECO:0000313" key="1">
    <source>
        <dbReference type="EMBL" id="WAS91254.1"/>
    </source>
</evidence>
<protein>
    <submittedName>
        <fullName evidence="1">Uncharacterized protein</fullName>
    </submittedName>
</protein>